<sequence length="761" mass="85835">MGAEVENRLAGFEMAPTYPDEREDENTTSMRQLQSASKMIKRSRPFLLPPGAFDTHAHVFDPLIGPYATGRAYTPEDASLQKLLAFNKTLSAEQKPTKLVLVQPSPYKTDCTVLMKCLEELRRRDITAYGIVVIDLKRVTDHELGEMHRLGARGAECIPSERLVVQQVSDTRECNALRARLDALQYRYDGLLREFEQMRMQRSTGSDPPNHNNNYAAIRPHLNDDWPVELDSRSSSRILQPTFSQRAEAKGMSRSALSSAWELWGDDTTPVNDTPQPVNLAEFDRAAYEDLVDVFFTYRWPYLPVLHRQSFINKHLSPFVEGSNVSPVSTFMVNIVCAIAAAERSRVRPGHDKIHRLFFEAAVKYLSAIMSTDDFECIQCLLLLCMYGHNEPQSVNMWYTIGMALHLAVGIDLHRKESLSCLDSLHAEMVKRVFWSTYVMNCSMAINMGRPLGIQESDITTPLPLQLTDDQLNLPQALPKPIETLIPQSTDTSTFIHIIKLRRLNAGIYQKFHSIGSTATQQEELRKDRESYFSELNHWLITAPRYIGTACTFQSMEWFQIAFHHAVLSLYRPSRAAPMLSSSDLRVCTESAIGLISSYSSLYARNKIKYTFVAIHSLFMAAVTMLYALRASPPLRQELTKPVVQTNVLTFLTLFRGISNGRVVGEKCSNIVERLGNSILTLFDNELASDSAVGAEVDIEFQSWFGLQTHTAAPLATHPALSDDPHGVPSHFPDVRVDIPWSDLFVEGIDIGSTDFWNIMS</sequence>
<evidence type="ECO:0000313" key="2">
    <source>
        <dbReference type="Proteomes" id="UP001177260"/>
    </source>
</evidence>
<comment type="caution">
    <text evidence="1">The sequence shown here is derived from an EMBL/GenBank/DDBJ whole genome shotgun (WGS) entry which is preliminary data.</text>
</comment>
<gene>
    <name evidence="1" type="ORF">N8T08_007173</name>
</gene>
<keyword evidence="2" id="KW-1185">Reference proteome</keyword>
<name>A0ACC3AYS4_9EURO</name>
<protein>
    <submittedName>
        <fullName evidence="1">Uncharacterized protein</fullName>
    </submittedName>
</protein>
<organism evidence="1 2">
    <name type="scientific">Aspergillus melleus</name>
    <dbReference type="NCBI Taxonomy" id="138277"/>
    <lineage>
        <taxon>Eukaryota</taxon>
        <taxon>Fungi</taxon>
        <taxon>Dikarya</taxon>
        <taxon>Ascomycota</taxon>
        <taxon>Pezizomycotina</taxon>
        <taxon>Eurotiomycetes</taxon>
        <taxon>Eurotiomycetidae</taxon>
        <taxon>Eurotiales</taxon>
        <taxon>Aspergillaceae</taxon>
        <taxon>Aspergillus</taxon>
        <taxon>Aspergillus subgen. Circumdati</taxon>
    </lineage>
</organism>
<reference evidence="1 2" key="1">
    <citation type="journal article" date="2023" name="ACS Omega">
        <title>Identification of the Neoaspergillic Acid Biosynthesis Gene Cluster by Establishing an In Vitro CRISPR-Ribonucleoprotein Genetic System in Aspergillus melleus.</title>
        <authorList>
            <person name="Yuan B."/>
            <person name="Grau M.F."/>
            <person name="Murata R.M."/>
            <person name="Torok T."/>
            <person name="Venkateswaran K."/>
            <person name="Stajich J.E."/>
            <person name="Wang C.C.C."/>
        </authorList>
    </citation>
    <scope>NUCLEOTIDE SEQUENCE [LARGE SCALE GENOMIC DNA]</scope>
    <source>
        <strain evidence="1 2">IMV 1140</strain>
    </source>
</reference>
<accession>A0ACC3AYS4</accession>
<dbReference type="EMBL" id="JAOPJF010000045">
    <property type="protein sequence ID" value="KAK1142932.1"/>
    <property type="molecule type" value="Genomic_DNA"/>
</dbReference>
<evidence type="ECO:0000313" key="1">
    <source>
        <dbReference type="EMBL" id="KAK1142932.1"/>
    </source>
</evidence>
<dbReference type="Proteomes" id="UP001177260">
    <property type="component" value="Unassembled WGS sequence"/>
</dbReference>
<proteinExistence type="predicted"/>